<keyword evidence="1" id="KW-1185">Reference proteome</keyword>
<evidence type="ECO:0000313" key="2">
    <source>
        <dbReference type="RefSeq" id="XP_074213355.1"/>
    </source>
</evidence>
<reference evidence="2" key="1">
    <citation type="submission" date="2025-08" db="UniProtKB">
        <authorList>
            <consortium name="RefSeq"/>
        </authorList>
    </citation>
    <scope>IDENTIFICATION</scope>
    <source>
        <tissue evidence="2">Blood</tissue>
    </source>
</reference>
<gene>
    <name evidence="2" type="primary">LOC105062327</name>
</gene>
<protein>
    <submittedName>
        <fullName evidence="2">Antigen WC1.1-like</fullName>
    </submittedName>
</protein>
<evidence type="ECO:0000313" key="1">
    <source>
        <dbReference type="Proteomes" id="UP001732780"/>
    </source>
</evidence>
<sequence>MAVKMALNGQLSLQGLCFLHLSIMVGGQALELRLMDGGHHCKGRVEVKYQGKWGTVDTYLWDLQDAAVVCRQLECGDAIDAPTGSYFGPGVGPIWLFNVSCEGTESALHDCSKNPIKDYTSDGFDHNWDSGVVCSGFVRLVGGHGPCSGQVEVHSGKEWTPVSDGNFTFLTAQVICAELGCGKAVSVLGHVPFRESDGQIWAEEFRCTREEPELWSCPRVPCPGGTCHHSGAVQVVCSAYTEVRLMKNGTSPCEGQVQMNISGGWKALCASHWTIANAHVVCRQLGCGFATSTPRGPYFVEGSDPIWKARFHCSGAESFLWNCPVTALGVPDCAHENTASVICSGNQTQVLPQCNDSVSEPGGSAASEGSPANCSDSRRLRLADGGGRCAGRVEILHQGSWGTICDDGWDLTDAHVVCRQLGCGQAVDASPLARFGAGSGPIWLDELNCTGKEPHVWRCPSRGWGRHDCRHKEDAGVVCSEFLALRMVSEDQECAGWLEVFYNGTWGSVCRSPMDDFTLSIVCSQLGCGDSGTLNPSVAFREGSRPRWVDLIQCRRTDTTLWECPSDPWKYNSCSPKEEAYVSCAGSRPKSCPTAAPCTDKEKLQLRGGGTQCSGRVEVWHSGSWGTVCDDSWSLAEAEVVCQQLGCGHALEALGSAAFGPGNGSIWLDEVQCRGSEPSLWACAAEPWGQNDCKHEEDAGVRCSGERTALPPATAGTRPRSNPIPGIFSLPGILCLILGALLFLVLVILVTQLLRWRVERRALSRVKGAVYEAVYEEIDYLARPKEDLLRSSGFLSDGSVSQLPYYIGDGAEDSDHKSPPEPPDQRTKAPSEGYDDAEEVPLPEAPPASRMREGEVPPEEETGMRASQTDSSLNFPREAADPGKGEESPWLDQWEKGDPAYDDVELSVPGTPSVAFPPGIFFSLERAHFLILVPLHCLLKSLLCLVFCVCVSLAALELRLMDGGHRCKGRVEVKHQGRWGTVNYYLWDLQDAAVVCRQLECGDAVDAPTVSYFGPGVGPIWLFNVSCEGTESALHDCSKNPIKDYTSDGFSHNWDSGAVCSGFMRLVGGHGPCSGQVEMHSGKEWTPVSDGNFTFLTAQVICAELGCGKAVSVLGHMPFRRLDGRVWEEEFACTGEEPELWFCPRVPCPGGTCHHSGAVQVVCSAYTEVRLMKNDTSQCEGRVEMNISGGWRALCASHWTMANAHVVCRQLGCGVATSTPRGPYFVEGSDPIWKARFHCSGAESFLWNCPVTALGAPDCAHGNTASVICSGNQTQVLPQCNDSVSEPGGSAASEGSPANCSDSRRLRLADGGGRCAGRVEILHQGSWGTICDDGWDLTDAHVVCRQLGCGQAVDASPLARFGAGSGPIWLDELNCTGKEPHVWRCPSRGWGRHDCRHKEDAGVVCSEFLALRMVSEDQECAGWLEVFYNGTWGSVCHSPMDDITLSIVCSQLGCGDSGTLNPSVAFREGSRPRWVDLIQCRRTDTTLWECPSDPWKYDSCSPKEEAYISCAGSRPKSCPTAAPCTDKEKLRLRGGGSQCSGRVEVWHSGSWGTVCDDSWSLAEAEVVCQQLGCGHALEALGSTAFGPGNGSIWLDEVQCRGSEPSLWACAAESWGQNDCKHEEDAGVRCSGERTTLPPATAGTRPRSNPIPGIFSLPGILCLILGALLFLVLVILVTQLLRWRAERRALSRVKGAVYEAVYEEIDYLATPKEDLLHSSGFLSDDSVSQLPYYIGDGAEDSDHKSTPEPPDQRTKAPSEGYDDAEEVPLPEAPPASRMREGEVPPEEETGMRASQTDSSLNFPREAADPGKGEERPWLDQWGKGDHAYDDVELSVPGTPSVAFPCAAWSLARIQVAATAELSLLRRLLTGVFCSWDCALDDLGVRMFLNGHLSLQGLCFLLLSIVVGGQALEVRLKGGRHRCEGRVEMKHQGTWGMVYFEYWFLDAAEIVCGHLKCGHAVDAPRGVYFGPTVGPIWTFSLQCNNTEAGVTFNLNDCTAAEVKNYDHIMSHDQDIGAVCSGFVHLVGGHGPCSGQVEVRSEEDWTTVSDGNFTFLTAQVICADLGCGKAVSVLGHMPFRRSDGRVWEEQFGCTGEESELWSCPRVPCPGGTCHHSGAVQVVCSAYTEVRLMKNDTSQCEGRVEMNISGGWRALCASHWTMANAHVICRQLGCGVATSIPTGPYLVAGSDPIWKARFHCSGAESFLWNCPLTALGAPDCAHGNTASVICSGNQTQVLPQCDDSVSEPGGSAASEGSPANCSDSRRLRLADGGGRCAGRVEILHQGSWGTICDDGWDLTDAHVVCRQLGCGQAVDASPLARFGAGSGPIWLDELNCTGKEPHVWRCPSRGWGRHDCRHKEDAGVVCSEFLALRMVSEDQECAGWLEVFYNGTWGSVCRSRMDEITLSIVCSQLGCGDMGQLDTSVALREGSRPRWVDLIQCRRTDTSLWECPSDPWKYDSCSPKEEAYISCAGSRPKSCPTAAPCTDKEKLRLRGGGTQCSGRVEVWHSGSWGTVCDDSWSLAEAEVVCQQLGCGHALEALGSTAFGPGNGSIWLDEVQCRGSEPSLWVCAAEPWGQNDCKHEEDAGVRCSGERTTLPPATAGTRPRSNPIPGIFSLPGILCLILGTLLFLVLVILVTQLLRWRAERRALSTVKGAVHEAVYEEIDQLVTPKEDLLRSSDDSMSQLPYYTGDAEEDSDHKSTPEPLDQRTEAPSEGYDDAEEVPLPEAPPASRMSKGEVPPEEETGMRPSQTDSSLNFPREAADPGKGEESPWLDQWEKGDPGYDDVELSVPGTPSVAFP</sequence>
<dbReference type="RefSeq" id="XP_074213355.1">
    <property type="nucleotide sequence ID" value="XM_074357254.1"/>
</dbReference>
<organism evidence="1 2">
    <name type="scientific">Camelus bactrianus</name>
    <name type="common">Bactrian camel</name>
    <dbReference type="NCBI Taxonomy" id="9837"/>
    <lineage>
        <taxon>Eukaryota</taxon>
        <taxon>Metazoa</taxon>
        <taxon>Chordata</taxon>
        <taxon>Craniata</taxon>
        <taxon>Vertebrata</taxon>
        <taxon>Euteleostomi</taxon>
        <taxon>Mammalia</taxon>
        <taxon>Eutheria</taxon>
        <taxon>Laurasiatheria</taxon>
        <taxon>Artiodactyla</taxon>
        <taxon>Tylopoda</taxon>
        <taxon>Camelidae</taxon>
        <taxon>Camelus</taxon>
    </lineage>
</organism>
<accession>A0AC58PTK9</accession>
<name>A0AC58PTK9_CAMBA</name>
<dbReference type="Proteomes" id="UP001732780">
    <property type="component" value="Chromosome 34"/>
</dbReference>
<proteinExistence type="predicted"/>